<dbReference type="Proteomes" id="UP001140562">
    <property type="component" value="Unassembled WGS sequence"/>
</dbReference>
<name>A0A9W8X595_9PLEO</name>
<dbReference type="EMBL" id="JAPEUV010000012">
    <property type="protein sequence ID" value="KAJ4341221.1"/>
    <property type="molecule type" value="Genomic_DNA"/>
</dbReference>
<evidence type="ECO:0000313" key="1">
    <source>
        <dbReference type="EMBL" id="KAJ4341221.1"/>
    </source>
</evidence>
<dbReference type="OrthoDB" id="3781289at2759"/>
<accession>A0A9W8X595</accession>
<comment type="caution">
    <text evidence="1">The sequence shown here is derived from an EMBL/GenBank/DDBJ whole genome shotgun (WGS) entry which is preliminary data.</text>
</comment>
<reference evidence="1" key="1">
    <citation type="submission" date="2022-10" db="EMBL/GenBank/DDBJ databases">
        <title>Tapping the CABI collections for fungal endophytes: first genome assemblies for Collariella, Neodidymelliopsis, Ascochyta clinopodiicola, Didymella pomorum, Didymosphaeria variabile, Neocosmospora piperis and Neocucurbitaria cava.</title>
        <authorList>
            <person name="Hill R."/>
        </authorList>
    </citation>
    <scope>NUCLEOTIDE SEQUENCE</scope>
    <source>
        <strain evidence="1">IMI 360193</strain>
    </source>
</reference>
<keyword evidence="2" id="KW-1185">Reference proteome</keyword>
<evidence type="ECO:0000313" key="2">
    <source>
        <dbReference type="Proteomes" id="UP001140562"/>
    </source>
</evidence>
<gene>
    <name evidence="1" type="ORF">N0V87_001962</name>
</gene>
<protein>
    <submittedName>
        <fullName evidence="1">Uncharacterized protein</fullName>
    </submittedName>
</protein>
<organism evidence="1 2">
    <name type="scientific">Didymella glomerata</name>
    <dbReference type="NCBI Taxonomy" id="749621"/>
    <lineage>
        <taxon>Eukaryota</taxon>
        <taxon>Fungi</taxon>
        <taxon>Dikarya</taxon>
        <taxon>Ascomycota</taxon>
        <taxon>Pezizomycotina</taxon>
        <taxon>Dothideomycetes</taxon>
        <taxon>Pleosporomycetidae</taxon>
        <taxon>Pleosporales</taxon>
        <taxon>Pleosporineae</taxon>
        <taxon>Didymellaceae</taxon>
        <taxon>Didymella</taxon>
    </lineage>
</organism>
<proteinExistence type="predicted"/>
<sequence>MPDKNYTLRFACIIPGDIPLSMFTTAKHQSKIAWFNGPNRGRCLPEYRWWRRNGHPRMRDPCTVSCTISNRWHYKICRRAIIRWDPHWEILLVDHKKLLADYEAQEKDEKNRKRVKKIVDNYHLGERAQLWLTTEGGWSNWGDWDIWPATLPEVAQTCRLQGREFEERLAKGRRPGSGKRCRIRRCLRDVSKQLKVYSKS</sequence>
<dbReference type="AlphaFoldDB" id="A0A9W8X595"/>